<dbReference type="CDD" id="cd06171">
    <property type="entry name" value="Sigma70_r4"/>
    <property type="match status" value="1"/>
</dbReference>
<dbReference type="AlphaFoldDB" id="A0A495SN79"/>
<gene>
    <name evidence="11" type="ORF">BCF58_0749</name>
</gene>
<evidence type="ECO:0000256" key="8">
    <source>
        <dbReference type="SAM" id="Phobius"/>
    </source>
</evidence>
<feature type="region of interest" description="Disordered" evidence="7">
    <location>
        <begin position="281"/>
        <end position="351"/>
    </location>
</feature>
<keyword evidence="3 6" id="KW-0731">Sigma factor</keyword>
<dbReference type="InterPro" id="IPR013249">
    <property type="entry name" value="RNA_pol_sigma70_r4_t2"/>
</dbReference>
<accession>A0A495SN79</accession>
<evidence type="ECO:0000256" key="1">
    <source>
        <dbReference type="ARBA" id="ARBA00010641"/>
    </source>
</evidence>
<feature type="compositionally biased region" description="Polar residues" evidence="7">
    <location>
        <begin position="296"/>
        <end position="307"/>
    </location>
</feature>
<evidence type="ECO:0000259" key="9">
    <source>
        <dbReference type="Pfam" id="PF04542"/>
    </source>
</evidence>
<dbReference type="InterPro" id="IPR013324">
    <property type="entry name" value="RNA_pol_sigma_r3/r4-like"/>
</dbReference>
<protein>
    <recommendedName>
        <fullName evidence="6">RNA polymerase sigma factor</fullName>
    </recommendedName>
</protein>
<dbReference type="EMBL" id="RBXB01000001">
    <property type="protein sequence ID" value="RKT01526.1"/>
    <property type="molecule type" value="Genomic_DNA"/>
</dbReference>
<dbReference type="InterPro" id="IPR036388">
    <property type="entry name" value="WH-like_DNA-bd_sf"/>
</dbReference>
<keyword evidence="8" id="KW-0812">Transmembrane</keyword>
<organism evidence="11 12">
    <name type="scientific">Chryseobacterium defluvii</name>
    <dbReference type="NCBI Taxonomy" id="160396"/>
    <lineage>
        <taxon>Bacteria</taxon>
        <taxon>Pseudomonadati</taxon>
        <taxon>Bacteroidota</taxon>
        <taxon>Flavobacteriia</taxon>
        <taxon>Flavobacteriales</taxon>
        <taxon>Weeksellaceae</taxon>
        <taxon>Chryseobacterium group</taxon>
        <taxon>Chryseobacterium</taxon>
    </lineage>
</organism>
<evidence type="ECO:0000256" key="7">
    <source>
        <dbReference type="SAM" id="MobiDB-lite"/>
    </source>
</evidence>
<dbReference type="Proteomes" id="UP000272428">
    <property type="component" value="Unassembled WGS sequence"/>
</dbReference>
<reference evidence="11 12" key="1">
    <citation type="submission" date="2018-10" db="EMBL/GenBank/DDBJ databases">
        <title>Genomic Encyclopedia of Archaeal and Bacterial Type Strains, Phase II (KMG-II): from individual species to whole genera.</title>
        <authorList>
            <person name="Goeker M."/>
        </authorList>
    </citation>
    <scope>NUCLEOTIDE SEQUENCE [LARGE SCALE GENOMIC DNA]</scope>
    <source>
        <strain evidence="11 12">DSM 14219</strain>
    </source>
</reference>
<feature type="domain" description="RNA polymerase sigma factor 70 region 4 type 2" evidence="10">
    <location>
        <begin position="115"/>
        <end position="167"/>
    </location>
</feature>
<evidence type="ECO:0000256" key="4">
    <source>
        <dbReference type="ARBA" id="ARBA00023125"/>
    </source>
</evidence>
<feature type="compositionally biased region" description="Basic and acidic residues" evidence="7">
    <location>
        <begin position="328"/>
        <end position="338"/>
    </location>
</feature>
<dbReference type="RefSeq" id="WP_121460431.1">
    <property type="nucleotide sequence ID" value="NZ_RBXB01000001.1"/>
</dbReference>
<dbReference type="SUPFAM" id="SSF88659">
    <property type="entry name" value="Sigma3 and sigma4 domains of RNA polymerase sigma factors"/>
    <property type="match status" value="1"/>
</dbReference>
<dbReference type="PANTHER" id="PTHR43133">
    <property type="entry name" value="RNA POLYMERASE ECF-TYPE SIGMA FACTO"/>
    <property type="match status" value="1"/>
</dbReference>
<comment type="caution">
    <text evidence="11">The sequence shown here is derived from an EMBL/GenBank/DDBJ whole genome shotgun (WGS) entry which is preliminary data.</text>
</comment>
<dbReference type="PROSITE" id="PS01063">
    <property type="entry name" value="SIGMA70_ECF"/>
    <property type="match status" value="1"/>
</dbReference>
<evidence type="ECO:0000256" key="5">
    <source>
        <dbReference type="ARBA" id="ARBA00023163"/>
    </source>
</evidence>
<dbReference type="InterPro" id="IPR007627">
    <property type="entry name" value="RNA_pol_sigma70_r2"/>
</dbReference>
<dbReference type="Pfam" id="PF08281">
    <property type="entry name" value="Sigma70_r4_2"/>
    <property type="match status" value="1"/>
</dbReference>
<dbReference type="GO" id="GO:0003677">
    <property type="term" value="F:DNA binding"/>
    <property type="evidence" value="ECO:0007669"/>
    <property type="project" value="UniProtKB-KW"/>
</dbReference>
<keyword evidence="12" id="KW-1185">Reference proteome</keyword>
<feature type="domain" description="RNA polymerase sigma-70 region 2" evidence="9">
    <location>
        <begin position="12"/>
        <end position="78"/>
    </location>
</feature>
<sequence length="372" mass="42356">MRQNHPIDWKQIYNEYSPKLLGICRRYIQDIQTAEDIVQDSFIAAIQNNHQLRDEKAVHAWLKTIVVNNALQYLRKSHKEIFVSSASSEIPDTYSDMNYPSSEEKHIFIYDFTKEELLSSIDSLPSHHKSVFNLYFIENFSHAEISGLLGISVNTSKSHLSRAKKAIQNFLMNSIVNQDTPRSKNKIAQAFVIAGLGGLLWAQTFKNKFADFRISPSKELEIPQNAKMNGIIFSSSSNQTWKKKIIISGTILLIIIASVFLLNPRNNYSINNHDHVINTTDANSDIKNNGSEKKTFQQSDPNLTVSDASRHKSLTQSDNPKSNPEIPSDVKENTELQKSRKTTIQKDSAKHNSKKVIIVKKIIQRDTVFVER</sequence>
<dbReference type="GO" id="GO:0006352">
    <property type="term" value="P:DNA-templated transcription initiation"/>
    <property type="evidence" value="ECO:0007669"/>
    <property type="project" value="InterPro"/>
</dbReference>
<keyword evidence="8" id="KW-0472">Membrane</keyword>
<dbReference type="Gene3D" id="1.10.10.10">
    <property type="entry name" value="Winged helix-like DNA-binding domain superfamily/Winged helix DNA-binding domain"/>
    <property type="match status" value="1"/>
</dbReference>
<dbReference type="Pfam" id="PF04542">
    <property type="entry name" value="Sigma70_r2"/>
    <property type="match status" value="1"/>
</dbReference>
<evidence type="ECO:0000256" key="3">
    <source>
        <dbReference type="ARBA" id="ARBA00023082"/>
    </source>
</evidence>
<comment type="similarity">
    <text evidence="1 6">Belongs to the sigma-70 factor family. ECF subfamily.</text>
</comment>
<name>A0A495SN79_9FLAO</name>
<keyword evidence="4 6" id="KW-0238">DNA-binding</keyword>
<dbReference type="InterPro" id="IPR000838">
    <property type="entry name" value="RNA_pol_sigma70_ECF_CS"/>
</dbReference>
<dbReference type="Gene3D" id="1.10.1740.10">
    <property type="match status" value="1"/>
</dbReference>
<feature type="transmembrane region" description="Helical" evidence="8">
    <location>
        <begin position="187"/>
        <end position="205"/>
    </location>
</feature>
<dbReference type="OrthoDB" id="1274624at2"/>
<dbReference type="PANTHER" id="PTHR43133:SF46">
    <property type="entry name" value="RNA POLYMERASE SIGMA-70 FACTOR ECF SUBFAMILY"/>
    <property type="match status" value="1"/>
</dbReference>
<dbReference type="GO" id="GO:0016987">
    <property type="term" value="F:sigma factor activity"/>
    <property type="evidence" value="ECO:0007669"/>
    <property type="project" value="UniProtKB-KW"/>
</dbReference>
<evidence type="ECO:0000313" key="12">
    <source>
        <dbReference type="Proteomes" id="UP000272428"/>
    </source>
</evidence>
<evidence type="ECO:0000256" key="6">
    <source>
        <dbReference type="RuleBase" id="RU000716"/>
    </source>
</evidence>
<dbReference type="SUPFAM" id="SSF88946">
    <property type="entry name" value="Sigma2 domain of RNA polymerase sigma factors"/>
    <property type="match status" value="1"/>
</dbReference>
<keyword evidence="8" id="KW-1133">Transmembrane helix</keyword>
<feature type="transmembrane region" description="Helical" evidence="8">
    <location>
        <begin position="245"/>
        <end position="262"/>
    </location>
</feature>
<dbReference type="InterPro" id="IPR039425">
    <property type="entry name" value="RNA_pol_sigma-70-like"/>
</dbReference>
<evidence type="ECO:0000259" key="10">
    <source>
        <dbReference type="Pfam" id="PF08281"/>
    </source>
</evidence>
<keyword evidence="2 6" id="KW-0805">Transcription regulation</keyword>
<proteinExistence type="inferred from homology"/>
<evidence type="ECO:0000256" key="2">
    <source>
        <dbReference type="ARBA" id="ARBA00023015"/>
    </source>
</evidence>
<keyword evidence="5 6" id="KW-0804">Transcription</keyword>
<dbReference type="InterPro" id="IPR013325">
    <property type="entry name" value="RNA_pol_sigma_r2"/>
</dbReference>
<dbReference type="InterPro" id="IPR014284">
    <property type="entry name" value="RNA_pol_sigma-70_dom"/>
</dbReference>
<dbReference type="NCBIfam" id="TIGR02937">
    <property type="entry name" value="sigma70-ECF"/>
    <property type="match status" value="1"/>
</dbReference>
<evidence type="ECO:0000313" key="11">
    <source>
        <dbReference type="EMBL" id="RKT01526.1"/>
    </source>
</evidence>